<dbReference type="SMART" id="SM00367">
    <property type="entry name" value="LRR_CC"/>
    <property type="match status" value="4"/>
</dbReference>
<dbReference type="EMBL" id="KQ459937">
    <property type="protein sequence ID" value="KPJ19229.1"/>
    <property type="molecule type" value="Genomic_DNA"/>
</dbReference>
<feature type="compositionally biased region" description="Gly residues" evidence="2">
    <location>
        <begin position="1348"/>
        <end position="1360"/>
    </location>
</feature>
<feature type="compositionally biased region" description="Acidic residues" evidence="2">
    <location>
        <begin position="156"/>
        <end position="173"/>
    </location>
</feature>
<feature type="domain" description="F-box" evidence="3">
    <location>
        <begin position="383"/>
        <end position="432"/>
    </location>
</feature>
<evidence type="ECO:0000313" key="5">
    <source>
        <dbReference type="Proteomes" id="UP000053240"/>
    </source>
</evidence>
<evidence type="ECO:0000259" key="3">
    <source>
        <dbReference type="Pfam" id="PF12937"/>
    </source>
</evidence>
<evidence type="ECO:0000256" key="1">
    <source>
        <dbReference type="ARBA" id="ARBA00022786"/>
    </source>
</evidence>
<feature type="region of interest" description="Disordered" evidence="2">
    <location>
        <begin position="75"/>
        <end position="141"/>
    </location>
</feature>
<evidence type="ECO:0000313" key="4">
    <source>
        <dbReference type="EMBL" id="KPJ19229.1"/>
    </source>
</evidence>
<feature type="compositionally biased region" description="Polar residues" evidence="2">
    <location>
        <begin position="927"/>
        <end position="936"/>
    </location>
</feature>
<dbReference type="Proteomes" id="UP000053240">
    <property type="component" value="Unassembled WGS sequence"/>
</dbReference>
<feature type="region of interest" description="Disordered" evidence="2">
    <location>
        <begin position="1317"/>
        <end position="1365"/>
    </location>
</feature>
<keyword evidence="1" id="KW-0833">Ubl conjugation pathway</keyword>
<feature type="region of interest" description="Disordered" evidence="2">
    <location>
        <begin position="193"/>
        <end position="246"/>
    </location>
</feature>
<feature type="compositionally biased region" description="Polar residues" evidence="2">
    <location>
        <begin position="1157"/>
        <end position="1168"/>
    </location>
</feature>
<feature type="region of interest" description="Disordered" evidence="2">
    <location>
        <begin position="802"/>
        <end position="1203"/>
    </location>
</feature>
<dbReference type="InterPro" id="IPR047922">
    <property type="entry name" value="FBXL6_F-box"/>
</dbReference>
<keyword evidence="5" id="KW-1185">Reference proteome</keyword>
<evidence type="ECO:0000256" key="2">
    <source>
        <dbReference type="SAM" id="MobiDB-lite"/>
    </source>
</evidence>
<feature type="compositionally biased region" description="Basic and acidic residues" evidence="2">
    <location>
        <begin position="357"/>
        <end position="376"/>
    </location>
</feature>
<dbReference type="STRING" id="76193.A0A0N1IC78"/>
<feature type="compositionally biased region" description="Low complexity" evidence="2">
    <location>
        <begin position="914"/>
        <end position="923"/>
    </location>
</feature>
<feature type="compositionally biased region" description="Basic and acidic residues" evidence="2">
    <location>
        <begin position="802"/>
        <end position="813"/>
    </location>
</feature>
<feature type="compositionally biased region" description="Polar residues" evidence="2">
    <location>
        <begin position="1013"/>
        <end position="1022"/>
    </location>
</feature>
<feature type="compositionally biased region" description="Basic residues" evidence="2">
    <location>
        <begin position="88"/>
        <end position="98"/>
    </location>
</feature>
<dbReference type="OrthoDB" id="3134645at2759"/>
<dbReference type="InterPro" id="IPR006553">
    <property type="entry name" value="Leu-rich_rpt_Cys-con_subtyp"/>
</dbReference>
<reference evidence="4 5" key="1">
    <citation type="journal article" date="2015" name="Nat. Commun.">
        <title>Outbred genome sequencing and CRISPR/Cas9 gene editing in butterflies.</title>
        <authorList>
            <person name="Li X."/>
            <person name="Fan D."/>
            <person name="Zhang W."/>
            <person name="Liu G."/>
            <person name="Zhang L."/>
            <person name="Zhao L."/>
            <person name="Fang X."/>
            <person name="Chen L."/>
            <person name="Dong Y."/>
            <person name="Chen Y."/>
            <person name="Ding Y."/>
            <person name="Zhao R."/>
            <person name="Feng M."/>
            <person name="Zhu Y."/>
            <person name="Feng Y."/>
            <person name="Jiang X."/>
            <person name="Zhu D."/>
            <person name="Xiang H."/>
            <person name="Feng X."/>
            <person name="Li S."/>
            <person name="Wang J."/>
            <person name="Zhang G."/>
            <person name="Kronforst M.R."/>
            <person name="Wang W."/>
        </authorList>
    </citation>
    <scope>NUCLEOTIDE SEQUENCE [LARGE SCALE GENOMIC DNA]</scope>
    <source>
        <strain evidence="4">Ya'a_city_454_Pm</strain>
        <tissue evidence="4">Whole body</tissue>
    </source>
</reference>
<protein>
    <submittedName>
        <fullName evidence="4">F-box/LRR-repeat protein 6</fullName>
    </submittedName>
</protein>
<dbReference type="InterPro" id="IPR032675">
    <property type="entry name" value="LRR_dom_sf"/>
</dbReference>
<dbReference type="GO" id="GO:0019005">
    <property type="term" value="C:SCF ubiquitin ligase complex"/>
    <property type="evidence" value="ECO:0007669"/>
    <property type="project" value="InterPro"/>
</dbReference>
<feature type="compositionally biased region" description="Low complexity" evidence="2">
    <location>
        <begin position="1057"/>
        <end position="1102"/>
    </location>
</feature>
<dbReference type="Gene3D" id="1.20.1280.50">
    <property type="match status" value="1"/>
</dbReference>
<feature type="region of interest" description="Disordered" evidence="2">
    <location>
        <begin position="266"/>
        <end position="382"/>
    </location>
</feature>
<feature type="compositionally biased region" description="Basic and acidic residues" evidence="2">
    <location>
        <begin position="1023"/>
        <end position="1034"/>
    </location>
</feature>
<dbReference type="InParanoid" id="A0A0N1IC78"/>
<dbReference type="Gene3D" id="3.80.10.10">
    <property type="entry name" value="Ribonuclease Inhibitor"/>
    <property type="match status" value="1"/>
</dbReference>
<dbReference type="GO" id="GO:0031146">
    <property type="term" value="P:SCF-dependent proteasomal ubiquitin-dependent protein catabolic process"/>
    <property type="evidence" value="ECO:0007669"/>
    <property type="project" value="TreeGrafter"/>
</dbReference>
<feature type="compositionally biased region" description="Polar residues" evidence="2">
    <location>
        <begin position="969"/>
        <end position="985"/>
    </location>
</feature>
<dbReference type="SUPFAM" id="SSF81383">
    <property type="entry name" value="F-box domain"/>
    <property type="match status" value="1"/>
</dbReference>
<dbReference type="PANTHER" id="PTHR13318">
    <property type="entry name" value="PARTNER OF PAIRED, ISOFORM B-RELATED"/>
    <property type="match status" value="1"/>
</dbReference>
<feature type="compositionally biased region" description="Basic residues" evidence="2">
    <location>
        <begin position="343"/>
        <end position="353"/>
    </location>
</feature>
<dbReference type="InterPro" id="IPR036047">
    <property type="entry name" value="F-box-like_dom_sf"/>
</dbReference>
<feature type="compositionally biased region" description="Low complexity" evidence="2">
    <location>
        <begin position="1130"/>
        <end position="1145"/>
    </location>
</feature>
<feature type="compositionally biased region" description="Polar residues" evidence="2">
    <location>
        <begin position="1036"/>
        <end position="1056"/>
    </location>
</feature>
<name>A0A0N1IC78_PAPMA</name>
<dbReference type="InterPro" id="IPR001810">
    <property type="entry name" value="F-box_dom"/>
</dbReference>
<accession>A0A0N1IC78</accession>
<dbReference type="SUPFAM" id="SSF52047">
    <property type="entry name" value="RNI-like"/>
    <property type="match status" value="1"/>
</dbReference>
<sequence>MSSRSSPVNGGYESASVEPAMRLTVRKDLFPEERLAKLSPVISSDEMLQEGLEDVSCVKLETDFEQSIDDIANQKMQVHNGVLPSPIRTRHRKHKQHSRRDAEHSPVNGCLSSLKKRKKKSHREYHERTAKSNNIVTPQVKGGKNLYLVSSSECQNEAEDDEDESNESESSEDEVLKCSVKLPIINIRQSGKPYSHELSQLSTKKSKSKESSKKRTHVVMPCSGKPRSMIGICSSRSKKKSKKYEYTTTYQSQIVDTNTNIKLKIKKTNLHESVPPITPISVADIGQRKSKKKRNATPEVSESSGEEYDPSRGDTAAAMSLAAPKSRQPRQPRQPRQTAPPRPRQRTRTRKLNNNKSKSEKTEKSRVSGEDSKSKETGPQSPWASMPEEILFKIFDYAVAIQGSIPTIIRLSRVCKLWNTVSCRPELWRNADLAQFTSEKCKTDYKLVWLLENRLSLCHTLNIAQWKVCNITWVLACVADYCPGLVELSVAGWSRITPDQLYDLVQGLPSLQRLDLSLTSETGGSSTCLSAASMARLAESFGHRLTHLTLANNKFTALPQILTSVAAHCPNLELLDISGAMATTHPAAVPLEALQKGCPKMRVFRAANSQLVLAAATTSQQMEVEGWTCLEELSIAGEAEAERACVGQYRLGDEALARLVRGATRLRLLDLRGLQRLTDSGLVRVPAWDLQHLFLGGCNVTRQSSACLELICEKWSHSLLELDLSWASAARVLNDAVSALTDSPHSKLRILNLCGSAVFLEQVKKVLLKCRHLESLNLSSCRALPRGMKRLYTGKELQDLKDSLDPNKAKKEDSDADEDTETATKKGAESKSGSAVKASPKSNISESSGAKAEQKSSDKSSSCIFQEPKSVSNTSANAPDQRSLSSINIKGSVESSRDVSETVTSLLDNKKSRTPTSSLSSPLAQSKPDSSSTPRSESVKMDHGSPHFSPVRKPDSQVPNSPDVHLESIKSSNSWNLGQFKSTPSHKSEASPLNRLENHNTSKLKHSKIVEQCSPTTSLENKPSPETHTLKPDIKNPNSWNYSGGYSPMTRQDAQFSSQRSPYSAQPSPAQPSPYSTQPSPYSTQPSPYSSQPSPYSAQPSPDTSQMVKPDHQKSGAWNTGNYSPMPKQHTPFSPHPSTHTSPDPGLGIKSDAFRNNCKTPGQYSPMSRQDRLHHSPYSPRPSVEGVYSNKKSPGVGKYSPMTRPECHLPSPDGGHAARPHIGGRTQDMFGRSVSKMSEMVQSIQPPEVPNSWGFGQVNNTAASCIESLVWSGSSFPAEQPMARVDSMSGALHTPPPQQPQQHAPAWPELAAFDTMRRPHESSEPWTLGEFRVEPPRQSHGYEQSAGAGAGSGAGPGAGYELGTHMGQPHMLQSYLDDSYAEASRVD</sequence>
<feature type="region of interest" description="Disordered" evidence="2">
    <location>
        <begin position="153"/>
        <end position="175"/>
    </location>
</feature>
<feature type="compositionally biased region" description="Low complexity" evidence="2">
    <location>
        <begin position="329"/>
        <end position="339"/>
    </location>
</feature>
<feature type="compositionally biased region" description="Basic residues" evidence="2">
    <location>
        <begin position="114"/>
        <end position="123"/>
    </location>
</feature>
<feature type="compositionally biased region" description="Polar residues" evidence="2">
    <location>
        <begin position="859"/>
        <end position="889"/>
    </location>
</feature>
<dbReference type="Pfam" id="PF12937">
    <property type="entry name" value="F-box-like"/>
    <property type="match status" value="1"/>
</dbReference>
<organism evidence="4 5">
    <name type="scientific">Papilio machaon</name>
    <name type="common">Old World swallowtail butterfly</name>
    <dbReference type="NCBI Taxonomy" id="76193"/>
    <lineage>
        <taxon>Eukaryota</taxon>
        <taxon>Metazoa</taxon>
        <taxon>Ecdysozoa</taxon>
        <taxon>Arthropoda</taxon>
        <taxon>Hexapoda</taxon>
        <taxon>Insecta</taxon>
        <taxon>Pterygota</taxon>
        <taxon>Neoptera</taxon>
        <taxon>Endopterygota</taxon>
        <taxon>Lepidoptera</taxon>
        <taxon>Glossata</taxon>
        <taxon>Ditrysia</taxon>
        <taxon>Papilionoidea</taxon>
        <taxon>Papilionidae</taxon>
        <taxon>Papilioninae</taxon>
        <taxon>Papilio</taxon>
    </lineage>
</organism>
<dbReference type="KEGG" id="pmac:106720456"/>
<proteinExistence type="predicted"/>
<gene>
    <name evidence="4" type="ORF">RR48_04660</name>
</gene>
<dbReference type="CDD" id="cd22119">
    <property type="entry name" value="F-box_FBXL6"/>
    <property type="match status" value="1"/>
</dbReference>